<evidence type="ECO:0000256" key="7">
    <source>
        <dbReference type="ARBA" id="ARBA00022989"/>
    </source>
</evidence>
<evidence type="ECO:0000313" key="13">
    <source>
        <dbReference type="EMBL" id="QFU18145.1"/>
    </source>
</evidence>
<keyword evidence="14" id="KW-1185">Reference proteome</keyword>
<name>A0A5P9K384_9HYPH</name>
<evidence type="ECO:0000256" key="5">
    <source>
        <dbReference type="ARBA" id="ARBA00022519"/>
    </source>
</evidence>
<dbReference type="KEGG" id="mico:GDR74_13695"/>
<dbReference type="Gene3D" id="2.40.50.100">
    <property type="match status" value="1"/>
</dbReference>
<evidence type="ECO:0000256" key="3">
    <source>
        <dbReference type="ARBA" id="ARBA00022448"/>
    </source>
</evidence>
<keyword evidence="3 9" id="KW-0813">Transport</keyword>
<proteinExistence type="inferred from homology"/>
<dbReference type="AlphaFoldDB" id="A0A5P9K384"/>
<dbReference type="EMBL" id="CP045423">
    <property type="protein sequence ID" value="QFU18145.1"/>
    <property type="molecule type" value="Genomic_DNA"/>
</dbReference>
<keyword evidence="6 9" id="KW-0812">Transmembrane</keyword>
<evidence type="ECO:0000256" key="2">
    <source>
        <dbReference type="ARBA" id="ARBA00009477"/>
    </source>
</evidence>
<keyword evidence="7 9" id="KW-1133">Transmembrane helix</keyword>
<dbReference type="InterPro" id="IPR058982">
    <property type="entry name" value="Beta-barrel_AprE"/>
</dbReference>
<dbReference type="InterPro" id="IPR050739">
    <property type="entry name" value="MFP"/>
</dbReference>
<evidence type="ECO:0000256" key="4">
    <source>
        <dbReference type="ARBA" id="ARBA00022475"/>
    </source>
</evidence>
<comment type="similarity">
    <text evidence="2 9">Belongs to the membrane fusion protein (MFP) (TC 8.A.1) family.</text>
</comment>
<dbReference type="NCBIfam" id="TIGR01843">
    <property type="entry name" value="type_I_hlyD"/>
    <property type="match status" value="1"/>
</dbReference>
<evidence type="ECO:0000256" key="6">
    <source>
        <dbReference type="ARBA" id="ARBA00022692"/>
    </source>
</evidence>
<dbReference type="InterPro" id="IPR010129">
    <property type="entry name" value="T1SS_HlyD"/>
</dbReference>
<dbReference type="InterPro" id="IPR058781">
    <property type="entry name" value="HH_AprE-like"/>
</dbReference>
<evidence type="ECO:0000313" key="14">
    <source>
        <dbReference type="Proteomes" id="UP000325614"/>
    </source>
</evidence>
<dbReference type="Gene3D" id="2.40.30.170">
    <property type="match status" value="1"/>
</dbReference>
<evidence type="ECO:0000259" key="12">
    <source>
        <dbReference type="Pfam" id="PF26002"/>
    </source>
</evidence>
<protein>
    <recommendedName>
        <fullName evidence="9">Membrane fusion protein (MFP) family protein</fullName>
    </recommendedName>
</protein>
<dbReference type="Proteomes" id="UP000325614">
    <property type="component" value="Chromosome"/>
</dbReference>
<feature type="domain" description="AprE-like beta-barrel" evidence="12">
    <location>
        <begin position="348"/>
        <end position="435"/>
    </location>
</feature>
<dbReference type="GO" id="GO:0005886">
    <property type="term" value="C:plasma membrane"/>
    <property type="evidence" value="ECO:0007669"/>
    <property type="project" value="UniProtKB-SubCell"/>
</dbReference>
<comment type="subcellular location">
    <subcellularLocation>
        <location evidence="1 9">Cell inner membrane</location>
        <topology evidence="1 9">Single-pass membrane protein</topology>
    </subcellularLocation>
</comment>
<dbReference type="SUPFAM" id="SSF111369">
    <property type="entry name" value="HlyD-like secretion proteins"/>
    <property type="match status" value="2"/>
</dbReference>
<evidence type="ECO:0000256" key="9">
    <source>
        <dbReference type="RuleBase" id="RU365093"/>
    </source>
</evidence>
<gene>
    <name evidence="13" type="ORF">GDR74_13695</name>
</gene>
<evidence type="ECO:0000256" key="8">
    <source>
        <dbReference type="ARBA" id="ARBA00023136"/>
    </source>
</evidence>
<evidence type="ECO:0000256" key="10">
    <source>
        <dbReference type="SAM" id="Coils"/>
    </source>
</evidence>
<evidence type="ECO:0000259" key="11">
    <source>
        <dbReference type="Pfam" id="PF25994"/>
    </source>
</evidence>
<keyword evidence="10" id="KW-0175">Coiled coil</keyword>
<evidence type="ECO:0000256" key="1">
    <source>
        <dbReference type="ARBA" id="ARBA00004377"/>
    </source>
</evidence>
<feature type="domain" description="AprE-like long alpha-helical hairpin" evidence="11">
    <location>
        <begin position="117"/>
        <end position="306"/>
    </location>
</feature>
<dbReference type="PRINTS" id="PR01490">
    <property type="entry name" value="RTXTOXIND"/>
</dbReference>
<feature type="coiled-coil region" evidence="10">
    <location>
        <begin position="250"/>
        <end position="277"/>
    </location>
</feature>
<keyword evidence="5 9" id="KW-0997">Cell inner membrane</keyword>
<dbReference type="PANTHER" id="PTHR30386">
    <property type="entry name" value="MEMBRANE FUSION SUBUNIT OF EMRAB-TOLC MULTIDRUG EFFLUX PUMP"/>
    <property type="match status" value="1"/>
</dbReference>
<dbReference type="Pfam" id="PF26002">
    <property type="entry name" value="Beta-barrel_AprE"/>
    <property type="match status" value="1"/>
</dbReference>
<feature type="transmembrane region" description="Helical" evidence="9">
    <location>
        <begin position="42"/>
        <end position="62"/>
    </location>
</feature>
<keyword evidence="4 9" id="KW-1003">Cell membrane</keyword>
<sequence>MLIQGRPRSGSLPVAHEAEPVRPWIERFESEERGGPSLRTPVIAGALTVVLGLGGFVGWAFAARLDSAAVANATVIVDSKRKTVSHLEGGILKTLLVQEGDPVQAGQPLLKLDDTRARAELEQLRAKRIGLEARLVRLRAEQAREADLAFPEALKASPSPIAAEVMKAERNVFASRREMFGRKIDIQRKTVEQQTAELAAINAQAVANARQAELLSRELNAVATLVEKGYAPRPRLTELQTRESELTGRAAELVARKAKAEQAKAAAELEIVSIENDFQQQVAADLQAAQLELAETVERMSAADDVLRRIEVVSPQSGIVTNIRMRTPGGVISPGQPILDIVPEHEPLIIEAKVGLRDIDSVHVGAPVQVRLTAYNNRSTPPLAGTLTYLSADQQIDERNESAFYVVRAAIAPESLASNPAVKLYPGMPAEILILNKPRRAIDYLLAPITESFNRAFREE</sequence>
<keyword evidence="8 9" id="KW-0472">Membrane</keyword>
<organism evidence="13 14">
    <name type="scientific">Microvirga thermotolerans</name>
    <dbReference type="NCBI Taxonomy" id="2651334"/>
    <lineage>
        <taxon>Bacteria</taxon>
        <taxon>Pseudomonadati</taxon>
        <taxon>Pseudomonadota</taxon>
        <taxon>Alphaproteobacteria</taxon>
        <taxon>Hyphomicrobiales</taxon>
        <taxon>Methylobacteriaceae</taxon>
        <taxon>Microvirga</taxon>
    </lineage>
</organism>
<reference evidence="13 14" key="1">
    <citation type="submission" date="2019-10" db="EMBL/GenBank/DDBJ databases">
        <title>Isolation, Identification of Microvirga thermotolerans HR1, a novel thermophilic bacterium and Comparative Genomics of the genus Microvirga.</title>
        <authorList>
            <person name="Li J."/>
            <person name="Zhang W."/>
            <person name="Lin M."/>
            <person name="Wang J."/>
        </authorList>
    </citation>
    <scope>NUCLEOTIDE SEQUENCE [LARGE SCALE GENOMIC DNA]</scope>
    <source>
        <strain evidence="13 14">HR1</strain>
    </source>
</reference>
<accession>A0A5P9K384</accession>
<dbReference type="GO" id="GO:0015031">
    <property type="term" value="P:protein transport"/>
    <property type="evidence" value="ECO:0007669"/>
    <property type="project" value="InterPro"/>
</dbReference>
<dbReference type="PANTHER" id="PTHR30386:SF17">
    <property type="entry name" value="ALKALINE PROTEASE SECRETION PROTEIN APRE"/>
    <property type="match status" value="1"/>
</dbReference>
<dbReference type="Pfam" id="PF25994">
    <property type="entry name" value="HH_AprE"/>
    <property type="match status" value="1"/>
</dbReference>